<evidence type="ECO:0000313" key="3">
    <source>
        <dbReference type="Proteomes" id="UP000287247"/>
    </source>
</evidence>
<dbReference type="RefSeq" id="WP_124975007.1">
    <property type="nucleotide sequence ID" value="NZ_BDQK01000006.1"/>
</dbReference>
<keyword evidence="3" id="KW-1185">Reference proteome</keyword>
<accession>A0A401IG36</accession>
<proteinExistence type="predicted"/>
<sequence length="118" mass="13823">MTNSFSTAKLDKILNDRRVKLEEERQLLLSKTYQWLNQFASDYGIEKAYIFGSVTRPGKFYQDSDVDLGVERINPTDYFLAISLLSAYLQREVDIIQLNKCHFADRIRQKGILWIKTP</sequence>
<dbReference type="AlphaFoldDB" id="A0A401IG36"/>
<name>A0A401IG36_APHSA</name>
<evidence type="ECO:0000313" key="2">
    <source>
        <dbReference type="EMBL" id="GBF80174.1"/>
    </source>
</evidence>
<feature type="domain" description="Polymerase beta nucleotidyltransferase" evidence="1">
    <location>
        <begin position="37"/>
        <end position="113"/>
    </location>
</feature>
<comment type="caution">
    <text evidence="2">The sequence shown here is derived from an EMBL/GenBank/DDBJ whole genome shotgun (WGS) entry which is preliminary data.</text>
</comment>
<dbReference type="InterPro" id="IPR041633">
    <property type="entry name" value="Polbeta"/>
</dbReference>
<dbReference type="CDD" id="cd05403">
    <property type="entry name" value="NT_KNTase_like"/>
    <property type="match status" value="1"/>
</dbReference>
<dbReference type="InterPro" id="IPR024700">
    <property type="entry name" value="UCP020217"/>
</dbReference>
<gene>
    <name evidence="2" type="ORF">AsFPU1_1575</name>
</gene>
<dbReference type="Gene3D" id="3.30.460.10">
    <property type="entry name" value="Beta Polymerase, domain 2"/>
    <property type="match status" value="1"/>
</dbReference>
<organism evidence="2 3">
    <name type="scientific">Aphanothece sacrum FPU1</name>
    <dbReference type="NCBI Taxonomy" id="1920663"/>
    <lineage>
        <taxon>Bacteria</taxon>
        <taxon>Bacillati</taxon>
        <taxon>Cyanobacteriota</taxon>
        <taxon>Cyanophyceae</taxon>
        <taxon>Oscillatoriophycideae</taxon>
        <taxon>Chroococcales</taxon>
        <taxon>Aphanothecaceae</taxon>
        <taxon>Aphanothece</taxon>
    </lineage>
</organism>
<protein>
    <submittedName>
        <fullName evidence="2">Signal peptidase II</fullName>
    </submittedName>
</protein>
<reference evidence="3" key="1">
    <citation type="submission" date="2017-05" db="EMBL/GenBank/DDBJ databases">
        <title>Physiological properties and genetic analysis related to exopolysaccharide production of fresh-water unicellular cyanobacterium Aphanothece sacrum, Suizenji Nori, that has been cultured as a food source in Japan.</title>
        <authorList>
            <person name="Kanesaki Y."/>
            <person name="Yoshikawa S."/>
            <person name="Ohki K."/>
        </authorList>
    </citation>
    <scope>NUCLEOTIDE SEQUENCE [LARGE SCALE GENOMIC DNA]</scope>
    <source>
        <strain evidence="3">FPU1</strain>
    </source>
</reference>
<dbReference type="Pfam" id="PF18765">
    <property type="entry name" value="Polbeta"/>
    <property type="match status" value="1"/>
</dbReference>
<dbReference type="OrthoDB" id="531703at2"/>
<dbReference type="Proteomes" id="UP000287247">
    <property type="component" value="Unassembled WGS sequence"/>
</dbReference>
<dbReference type="InterPro" id="IPR043519">
    <property type="entry name" value="NT_sf"/>
</dbReference>
<dbReference type="SUPFAM" id="SSF81301">
    <property type="entry name" value="Nucleotidyltransferase"/>
    <property type="match status" value="1"/>
</dbReference>
<dbReference type="PIRSF" id="PIRSF020217">
    <property type="entry name" value="UCP020217"/>
    <property type="match status" value="1"/>
</dbReference>
<dbReference type="EMBL" id="BDQK01000006">
    <property type="protein sequence ID" value="GBF80174.1"/>
    <property type="molecule type" value="Genomic_DNA"/>
</dbReference>
<evidence type="ECO:0000259" key="1">
    <source>
        <dbReference type="Pfam" id="PF18765"/>
    </source>
</evidence>